<dbReference type="Proteomes" id="UP000306509">
    <property type="component" value="Unassembled WGS sequence"/>
</dbReference>
<dbReference type="Pfam" id="PF21939">
    <property type="entry name" value="Gp10_C"/>
    <property type="match status" value="1"/>
</dbReference>
<evidence type="ECO:0000313" key="2">
    <source>
        <dbReference type="EMBL" id="TLD00001.1"/>
    </source>
</evidence>
<evidence type="ECO:0000313" key="3">
    <source>
        <dbReference type="Proteomes" id="UP000306509"/>
    </source>
</evidence>
<feature type="domain" description="Baseplate structural protein Gp10 C-terminal" evidence="1">
    <location>
        <begin position="38"/>
        <end position="241"/>
    </location>
</feature>
<name>A0A4U8Q5B5_9FIRM</name>
<proteinExistence type="predicted"/>
<dbReference type="RefSeq" id="WP_138002827.1">
    <property type="nucleotide sequence ID" value="NZ_QGQD01000060.1"/>
</dbReference>
<dbReference type="AlphaFoldDB" id="A0A4U8Q5B5"/>
<accession>A0A4U8Q5B5</accession>
<sequence>MAGYTEKYKLIKPSEDDFYNIADFNGNMDLIDNALKNMFNLIYPVGCIYMSVSSTNPATLFGGTWSAWGAGRVPVGINASDAEFNTVEKAAGEKSHILTTVEMPYHTHSLGNHAHSVPAHAHGLNNHTHGIPALSGTATAAGNHGHNINTRKNMQKDAGGDNTACGSNVGETKYGTWIDAAGEHTHGVMTNASTTSGNSGVTANSVVFNSSANNGGTGSAGSNGGHNILQPYIVCYMWKRIA</sequence>
<dbReference type="InterPro" id="IPR053827">
    <property type="entry name" value="Gp10_C"/>
</dbReference>
<evidence type="ECO:0000259" key="1">
    <source>
        <dbReference type="Pfam" id="PF21939"/>
    </source>
</evidence>
<dbReference type="EMBL" id="QGQD01000060">
    <property type="protein sequence ID" value="TLD00001.1"/>
    <property type="molecule type" value="Genomic_DNA"/>
</dbReference>
<keyword evidence="3" id="KW-1185">Reference proteome</keyword>
<protein>
    <submittedName>
        <fullName evidence="2">Baseplate wedge subunit and tail pin</fullName>
    </submittedName>
</protein>
<reference evidence="2 3" key="1">
    <citation type="journal article" date="2019" name="Anaerobe">
        <title>Detection of Robinsoniella peoriensis in multiple bone samples of a trauma patient.</title>
        <authorList>
            <person name="Schrottner P."/>
            <person name="Hartwich K."/>
            <person name="Bunk B."/>
            <person name="Schober I."/>
            <person name="Helbig S."/>
            <person name="Rudolph W.W."/>
            <person name="Gunzer F."/>
        </authorList>
    </citation>
    <scope>NUCLEOTIDE SEQUENCE [LARGE SCALE GENOMIC DNA]</scope>
    <source>
        <strain evidence="2 3">DSM 106044</strain>
    </source>
</reference>
<organism evidence="2 3">
    <name type="scientific">Robinsoniella peoriensis</name>
    <dbReference type="NCBI Taxonomy" id="180332"/>
    <lineage>
        <taxon>Bacteria</taxon>
        <taxon>Bacillati</taxon>
        <taxon>Bacillota</taxon>
        <taxon>Clostridia</taxon>
        <taxon>Lachnospirales</taxon>
        <taxon>Lachnospiraceae</taxon>
        <taxon>Robinsoniella</taxon>
    </lineage>
</organism>
<comment type="caution">
    <text evidence="2">The sequence shown here is derived from an EMBL/GenBank/DDBJ whole genome shotgun (WGS) entry which is preliminary data.</text>
</comment>
<gene>
    <name evidence="2" type="ORF">DSM106044_03091</name>
</gene>